<dbReference type="GO" id="GO:0004888">
    <property type="term" value="F:transmembrane signaling receptor activity"/>
    <property type="evidence" value="ECO:0007669"/>
    <property type="project" value="InterPro"/>
</dbReference>
<dbReference type="Proteomes" id="UP000242188">
    <property type="component" value="Unassembled WGS sequence"/>
</dbReference>
<dbReference type="GO" id="GO:0005230">
    <property type="term" value="F:extracellular ligand-gated monoatomic ion channel activity"/>
    <property type="evidence" value="ECO:0007669"/>
    <property type="project" value="InterPro"/>
</dbReference>
<dbReference type="AlphaFoldDB" id="A0A210QGV1"/>
<accession>A0A210QGV1</accession>
<dbReference type="EMBL" id="NEDP02003747">
    <property type="protein sequence ID" value="OWF47946.1"/>
    <property type="molecule type" value="Genomic_DNA"/>
</dbReference>
<evidence type="ECO:0000313" key="3">
    <source>
        <dbReference type="Proteomes" id="UP000242188"/>
    </source>
</evidence>
<dbReference type="SUPFAM" id="SSF63712">
    <property type="entry name" value="Nicotinic receptor ligand binding domain-like"/>
    <property type="match status" value="1"/>
</dbReference>
<dbReference type="Pfam" id="PF02931">
    <property type="entry name" value="Neur_chan_LBD"/>
    <property type="match status" value="1"/>
</dbReference>
<dbReference type="PANTHER" id="PTHR18945">
    <property type="entry name" value="NEUROTRANSMITTER GATED ION CHANNEL"/>
    <property type="match status" value="1"/>
</dbReference>
<dbReference type="InterPro" id="IPR036734">
    <property type="entry name" value="Neur_chan_lig-bd_sf"/>
</dbReference>
<dbReference type="OrthoDB" id="410315at2759"/>
<gene>
    <name evidence="2" type="ORF">KP79_PYT17974</name>
</gene>
<dbReference type="InterPro" id="IPR006201">
    <property type="entry name" value="Neur_channel"/>
</dbReference>
<evidence type="ECO:0000313" key="2">
    <source>
        <dbReference type="EMBL" id="OWF47946.1"/>
    </source>
</evidence>
<dbReference type="GO" id="GO:0016020">
    <property type="term" value="C:membrane"/>
    <property type="evidence" value="ECO:0007669"/>
    <property type="project" value="InterPro"/>
</dbReference>
<proteinExistence type="predicted"/>
<name>A0A210QGV1_MIZYE</name>
<dbReference type="Gene3D" id="2.70.170.10">
    <property type="entry name" value="Neurotransmitter-gated ion-channel ligand-binding domain"/>
    <property type="match status" value="1"/>
</dbReference>
<reference evidence="2 3" key="1">
    <citation type="journal article" date="2017" name="Nat. Ecol. Evol.">
        <title>Scallop genome provides insights into evolution of bilaterian karyotype and development.</title>
        <authorList>
            <person name="Wang S."/>
            <person name="Zhang J."/>
            <person name="Jiao W."/>
            <person name="Li J."/>
            <person name="Xun X."/>
            <person name="Sun Y."/>
            <person name="Guo X."/>
            <person name="Huan P."/>
            <person name="Dong B."/>
            <person name="Zhang L."/>
            <person name="Hu X."/>
            <person name="Sun X."/>
            <person name="Wang J."/>
            <person name="Zhao C."/>
            <person name="Wang Y."/>
            <person name="Wang D."/>
            <person name="Huang X."/>
            <person name="Wang R."/>
            <person name="Lv J."/>
            <person name="Li Y."/>
            <person name="Zhang Z."/>
            <person name="Liu B."/>
            <person name="Lu W."/>
            <person name="Hui Y."/>
            <person name="Liang J."/>
            <person name="Zhou Z."/>
            <person name="Hou R."/>
            <person name="Li X."/>
            <person name="Liu Y."/>
            <person name="Li H."/>
            <person name="Ning X."/>
            <person name="Lin Y."/>
            <person name="Zhao L."/>
            <person name="Xing Q."/>
            <person name="Dou J."/>
            <person name="Li Y."/>
            <person name="Mao J."/>
            <person name="Guo H."/>
            <person name="Dou H."/>
            <person name="Li T."/>
            <person name="Mu C."/>
            <person name="Jiang W."/>
            <person name="Fu Q."/>
            <person name="Fu X."/>
            <person name="Miao Y."/>
            <person name="Liu J."/>
            <person name="Yu Q."/>
            <person name="Li R."/>
            <person name="Liao H."/>
            <person name="Li X."/>
            <person name="Kong Y."/>
            <person name="Jiang Z."/>
            <person name="Chourrout D."/>
            <person name="Li R."/>
            <person name="Bao Z."/>
        </authorList>
    </citation>
    <scope>NUCLEOTIDE SEQUENCE [LARGE SCALE GENOMIC DNA]</scope>
    <source>
        <strain evidence="2 3">PY_sf001</strain>
    </source>
</reference>
<dbReference type="InterPro" id="IPR006202">
    <property type="entry name" value="Neur_chan_lig-bd"/>
</dbReference>
<feature type="domain" description="Neurotransmitter-gated ion-channel ligand-binding" evidence="1">
    <location>
        <begin position="15"/>
        <end position="197"/>
    </location>
</feature>
<organism evidence="2 3">
    <name type="scientific">Mizuhopecten yessoensis</name>
    <name type="common">Japanese scallop</name>
    <name type="synonym">Patinopecten yessoensis</name>
    <dbReference type="NCBI Taxonomy" id="6573"/>
    <lineage>
        <taxon>Eukaryota</taxon>
        <taxon>Metazoa</taxon>
        <taxon>Spiralia</taxon>
        <taxon>Lophotrochozoa</taxon>
        <taxon>Mollusca</taxon>
        <taxon>Bivalvia</taxon>
        <taxon>Autobranchia</taxon>
        <taxon>Pteriomorphia</taxon>
        <taxon>Pectinida</taxon>
        <taxon>Pectinoidea</taxon>
        <taxon>Pectinidae</taxon>
        <taxon>Mizuhopecten</taxon>
    </lineage>
</organism>
<evidence type="ECO:0000259" key="1">
    <source>
        <dbReference type="Pfam" id="PF02931"/>
    </source>
</evidence>
<keyword evidence="3" id="KW-1185">Reference proteome</keyword>
<keyword evidence="2" id="KW-0675">Receptor</keyword>
<dbReference type="CDD" id="cd18995">
    <property type="entry name" value="LGIC_AChBP"/>
    <property type="match status" value="1"/>
</dbReference>
<sequence length="224" mass="25134">MPRFSLPTGRSDIPEEDILDDLFYSYNKHARPSLGPLHTVTVSHSLTLTRIVSMEKHVLTADTWQMMKWQDSRLTWDPDDYAQVKNINIPDELVWTPDIVLYNNAAATSGKMYASIRVVVDMSGNAVWIPGTRVTAYCEEVTSSDRADISAGDFKCPLKFGSWTYHKKSLNMTIAGDGLLMSDYIKSPQYEIIDYEYTIVTCGRSPIQPPTTLEVVELVSGSQG</sequence>
<dbReference type="STRING" id="6573.A0A210QGV1"/>
<comment type="caution">
    <text evidence="2">The sequence shown here is derived from an EMBL/GenBank/DDBJ whole genome shotgun (WGS) entry which is preliminary data.</text>
</comment>
<protein>
    <submittedName>
        <fullName evidence="2">Acetylcholine receptor subunit alpha-1-A</fullName>
    </submittedName>
</protein>